<keyword evidence="9" id="KW-1185">Reference proteome</keyword>
<dbReference type="GO" id="GO:0008271">
    <property type="term" value="F:secondary active sulfate transmembrane transporter activity"/>
    <property type="evidence" value="ECO:0007669"/>
    <property type="project" value="InterPro"/>
</dbReference>
<dbReference type="InterPro" id="IPR001902">
    <property type="entry name" value="SLC26A/SulP_fam"/>
</dbReference>
<dbReference type="InterPro" id="IPR018045">
    <property type="entry name" value="S04_transporter_CS"/>
</dbReference>
<evidence type="ECO:0000256" key="3">
    <source>
        <dbReference type="ARBA" id="ARBA00022989"/>
    </source>
</evidence>
<feature type="domain" description="STAS" evidence="7">
    <location>
        <begin position="607"/>
        <end position="774"/>
    </location>
</feature>
<feature type="transmembrane region" description="Helical" evidence="6">
    <location>
        <begin position="369"/>
        <end position="389"/>
    </location>
</feature>
<feature type="region of interest" description="Disordered" evidence="5">
    <location>
        <begin position="22"/>
        <end position="48"/>
    </location>
</feature>
<feature type="transmembrane region" description="Helical" evidence="6">
    <location>
        <begin position="520"/>
        <end position="540"/>
    </location>
</feature>
<dbReference type="CDD" id="cd07042">
    <property type="entry name" value="STAS_SulP_like_sulfate_transporter"/>
    <property type="match status" value="1"/>
</dbReference>
<evidence type="ECO:0000256" key="6">
    <source>
        <dbReference type="SAM" id="Phobius"/>
    </source>
</evidence>
<dbReference type="GO" id="GO:0016020">
    <property type="term" value="C:membrane"/>
    <property type="evidence" value="ECO:0007669"/>
    <property type="project" value="UniProtKB-SubCell"/>
</dbReference>
<dbReference type="InterPro" id="IPR002645">
    <property type="entry name" value="STAS_dom"/>
</dbReference>
<dbReference type="SUPFAM" id="SSF52091">
    <property type="entry name" value="SpoIIaa-like"/>
    <property type="match status" value="1"/>
</dbReference>
<keyword evidence="4 6" id="KW-0472">Membrane</keyword>
<feature type="transmembrane region" description="Helical" evidence="6">
    <location>
        <begin position="421"/>
        <end position="439"/>
    </location>
</feature>
<keyword evidence="2 6" id="KW-0812">Transmembrane</keyword>
<dbReference type="Pfam" id="PF01740">
    <property type="entry name" value="STAS"/>
    <property type="match status" value="1"/>
</dbReference>
<dbReference type="InterPro" id="IPR036513">
    <property type="entry name" value="STAS_dom_sf"/>
</dbReference>
<feature type="transmembrane region" description="Helical" evidence="6">
    <location>
        <begin position="552"/>
        <end position="576"/>
    </location>
</feature>
<feature type="transmembrane region" description="Helical" evidence="6">
    <location>
        <begin position="138"/>
        <end position="163"/>
    </location>
</feature>
<accession>A0AAV2HX57</accession>
<keyword evidence="3 6" id="KW-1133">Transmembrane helix</keyword>
<comment type="subcellular location">
    <subcellularLocation>
        <location evidence="1">Membrane</location>
        <topology evidence="1">Multi-pass membrane protein</topology>
    </subcellularLocation>
</comment>
<evidence type="ECO:0000256" key="4">
    <source>
        <dbReference type="ARBA" id="ARBA00023136"/>
    </source>
</evidence>
<dbReference type="Gene3D" id="3.30.750.24">
    <property type="entry name" value="STAS domain"/>
    <property type="match status" value="1"/>
</dbReference>
<dbReference type="Proteomes" id="UP001497497">
    <property type="component" value="Unassembled WGS sequence"/>
</dbReference>
<evidence type="ECO:0000259" key="7">
    <source>
        <dbReference type="PROSITE" id="PS50801"/>
    </source>
</evidence>
<organism evidence="8 9">
    <name type="scientific">Lymnaea stagnalis</name>
    <name type="common">Great pond snail</name>
    <name type="synonym">Helix stagnalis</name>
    <dbReference type="NCBI Taxonomy" id="6523"/>
    <lineage>
        <taxon>Eukaryota</taxon>
        <taxon>Metazoa</taxon>
        <taxon>Spiralia</taxon>
        <taxon>Lophotrochozoa</taxon>
        <taxon>Mollusca</taxon>
        <taxon>Gastropoda</taxon>
        <taxon>Heterobranchia</taxon>
        <taxon>Euthyneura</taxon>
        <taxon>Panpulmonata</taxon>
        <taxon>Hygrophila</taxon>
        <taxon>Lymnaeoidea</taxon>
        <taxon>Lymnaeidae</taxon>
        <taxon>Lymnaea</taxon>
    </lineage>
</organism>
<sequence length="825" mass="91351">MDGDVSVADDEIRLIAPELYPCLGNETPTDDTGQRNTTFEQSQESDKTKAALKKLSKKKHSSAAYPPRRNAILKKSVEKLKSSLNCCNCTRTSLCAYLKRLFPFTSILNGYSALYDLPCDIIAGLTVGIMHIPQGMAYALLTQLPPVYGLYTSFFPVLIYFFFGTSKHISVGTFAVVCLMVGAVVDKGHVAWQRQELQGAIHDINTGHNLTHSIEGEGVEVVTTPLPINISEGSPGFDQFFRTRPLSELDTIKVGYAMAVTFCVGILQVFLGFMRMGFLTTFLSDPLISGFTTGAAVHVFSSQIKSAFGVKIQRYSGPLKLLFSYHDFFSNISKTNLVTMTTTIVAIIFLVAIREGINNNKTFKQKFKGIPVPGELIALIIGTILSHHFGLHQHFDVEVIGHIPKGFPAASLTFVKFLPDVIGESFAICFTAFAISFAISKILADKHNYIVDPNQELIAHGVSNVFGSMCSSFCSAASLSRSMVQDGVGGKTQIVSLISSVLVVIVLLALGPMFEALPNSILAAIIIVSLKGLFLQFLELKRLWKISKVDYTVWLVTFFATVLLDVDLGLLIGLIYNLVPILLRTQEPYSCLLGRLPNTDIYVDSKVYREAIPIPGIKIFKFEAPLYFANMENFRSALIKSTQVNPHYLKKLKDQMRETDMALRHHEVCMATSDAWPEGRCESHEHGRPLGGQPIRPNCETFAIIIDGSAIQYVDSVTVRVLKDIVLEYRDVDVEVYLGECKAPVRVMLDKSGFYHHVYRRNVCATIQHAVQVAQKSAAMSRETLASTFTMAPEDFLKDGEFVRLDLETSLESVDKIITNENLPH</sequence>
<evidence type="ECO:0000313" key="8">
    <source>
        <dbReference type="EMBL" id="CAL1537496.1"/>
    </source>
</evidence>
<feature type="transmembrane region" description="Helical" evidence="6">
    <location>
        <begin position="337"/>
        <end position="357"/>
    </location>
</feature>
<evidence type="ECO:0000256" key="2">
    <source>
        <dbReference type="ARBA" id="ARBA00022692"/>
    </source>
</evidence>
<dbReference type="InterPro" id="IPR011547">
    <property type="entry name" value="SLC26A/SulP_dom"/>
</dbReference>
<feature type="transmembrane region" description="Helical" evidence="6">
    <location>
        <begin position="494"/>
        <end position="514"/>
    </location>
</feature>
<proteinExistence type="predicted"/>
<evidence type="ECO:0000313" key="9">
    <source>
        <dbReference type="Proteomes" id="UP001497497"/>
    </source>
</evidence>
<evidence type="ECO:0000256" key="1">
    <source>
        <dbReference type="ARBA" id="ARBA00004141"/>
    </source>
</evidence>
<dbReference type="Pfam" id="PF00916">
    <property type="entry name" value="Sulfate_transp"/>
    <property type="match status" value="1"/>
</dbReference>
<dbReference type="PROSITE" id="PS50801">
    <property type="entry name" value="STAS"/>
    <property type="match status" value="1"/>
</dbReference>
<dbReference type="NCBIfam" id="TIGR00815">
    <property type="entry name" value="sulP"/>
    <property type="match status" value="1"/>
</dbReference>
<reference evidence="8 9" key="1">
    <citation type="submission" date="2024-04" db="EMBL/GenBank/DDBJ databases">
        <authorList>
            <consortium name="Genoscope - CEA"/>
            <person name="William W."/>
        </authorList>
    </citation>
    <scope>NUCLEOTIDE SEQUENCE [LARGE SCALE GENOMIC DNA]</scope>
</reference>
<feature type="transmembrane region" description="Helical" evidence="6">
    <location>
        <begin position="169"/>
        <end position="185"/>
    </location>
</feature>
<dbReference type="EMBL" id="CAXITT010000264">
    <property type="protein sequence ID" value="CAL1537496.1"/>
    <property type="molecule type" value="Genomic_DNA"/>
</dbReference>
<feature type="transmembrane region" description="Helical" evidence="6">
    <location>
        <begin position="254"/>
        <end position="274"/>
    </location>
</feature>
<dbReference type="PANTHER" id="PTHR11814">
    <property type="entry name" value="SULFATE TRANSPORTER"/>
    <property type="match status" value="1"/>
</dbReference>
<comment type="caution">
    <text evidence="8">The sequence shown here is derived from an EMBL/GenBank/DDBJ whole genome shotgun (WGS) entry which is preliminary data.</text>
</comment>
<dbReference type="AlphaFoldDB" id="A0AAV2HX57"/>
<evidence type="ECO:0000256" key="5">
    <source>
        <dbReference type="SAM" id="MobiDB-lite"/>
    </source>
</evidence>
<gene>
    <name evidence="8" type="ORF">GSLYS_00011409001</name>
</gene>
<feature type="compositionally biased region" description="Polar residues" evidence="5">
    <location>
        <begin position="26"/>
        <end position="42"/>
    </location>
</feature>
<protein>
    <recommendedName>
        <fullName evidence="7">STAS domain-containing protein</fullName>
    </recommendedName>
</protein>
<dbReference type="PROSITE" id="PS01130">
    <property type="entry name" value="SLC26A"/>
    <property type="match status" value="1"/>
</dbReference>
<name>A0AAV2HX57_LYMST</name>